<sequence length="153" mass="16370">GVSGRNSFPSFVSVGRILSYRCHLRHGAPSLVSAGGMVPHHWKEQGPRSPHVLHCIGIVLSHVLGEEWCPIIGVSGRNGAPSLVSAEEWCPVIGASGRNGAPSLVPAGGMVPRHWCQREEWCPVIGVSGRNGAPSLVSLGGIVPHHWCQREEW</sequence>
<evidence type="ECO:0000313" key="2">
    <source>
        <dbReference type="Proteomes" id="UP001162483"/>
    </source>
</evidence>
<evidence type="ECO:0000313" key="1">
    <source>
        <dbReference type="EMBL" id="CAI9615577.1"/>
    </source>
</evidence>
<dbReference type="Proteomes" id="UP001162483">
    <property type="component" value="Unassembled WGS sequence"/>
</dbReference>
<reference evidence="1" key="1">
    <citation type="submission" date="2023-05" db="EMBL/GenBank/DDBJ databases">
        <authorList>
            <person name="Stuckert A."/>
        </authorList>
    </citation>
    <scope>NUCLEOTIDE SEQUENCE</scope>
</reference>
<proteinExistence type="predicted"/>
<gene>
    <name evidence="1" type="ORF">SPARVUS_LOCUS15249891</name>
</gene>
<feature type="non-terminal residue" evidence="1">
    <location>
        <position position="1"/>
    </location>
</feature>
<organism evidence="1 2">
    <name type="scientific">Staurois parvus</name>
    <dbReference type="NCBI Taxonomy" id="386267"/>
    <lineage>
        <taxon>Eukaryota</taxon>
        <taxon>Metazoa</taxon>
        <taxon>Chordata</taxon>
        <taxon>Craniata</taxon>
        <taxon>Vertebrata</taxon>
        <taxon>Euteleostomi</taxon>
        <taxon>Amphibia</taxon>
        <taxon>Batrachia</taxon>
        <taxon>Anura</taxon>
        <taxon>Neobatrachia</taxon>
        <taxon>Ranoidea</taxon>
        <taxon>Ranidae</taxon>
        <taxon>Staurois</taxon>
    </lineage>
</organism>
<feature type="non-terminal residue" evidence="1">
    <location>
        <position position="153"/>
    </location>
</feature>
<dbReference type="EMBL" id="CATNWA010019891">
    <property type="protein sequence ID" value="CAI9615577.1"/>
    <property type="molecule type" value="Genomic_DNA"/>
</dbReference>
<name>A0ABN9H4H3_9NEOB</name>
<keyword evidence="2" id="KW-1185">Reference proteome</keyword>
<comment type="caution">
    <text evidence="1">The sequence shown here is derived from an EMBL/GenBank/DDBJ whole genome shotgun (WGS) entry which is preliminary data.</text>
</comment>
<accession>A0ABN9H4H3</accession>
<protein>
    <submittedName>
        <fullName evidence="1">Uncharacterized protein</fullName>
    </submittedName>
</protein>